<dbReference type="PANTHER" id="PTHR34117">
    <property type="entry name" value="STYLE CELL-CYCLE INHIBITOR 1"/>
    <property type="match status" value="1"/>
</dbReference>
<dbReference type="EMBL" id="CP119892">
    <property type="protein sequence ID" value="WFD25385.1"/>
    <property type="molecule type" value="Genomic_DNA"/>
</dbReference>
<keyword evidence="2" id="KW-1185">Reference proteome</keyword>
<sequence>MDDYYARAREFRAWLAARHQYLDELPSDEARRAFRHFADAWNAGDLDDAYYTGMVSSARTKYRWAWVDTPPTAPVPEPTAEVRRAERRAARATTQAWLDEQVPQVTGREALVEKKKERAANHRAMAERRQLDDDVADGLSEEALLGTDSSFAAAEQRRAELRAAPKHKMR</sequence>
<gene>
    <name evidence="1" type="ORF">MNAN1_000353</name>
</gene>
<accession>A0AAF0EIU2</accession>
<evidence type="ECO:0000313" key="1">
    <source>
        <dbReference type="EMBL" id="WFD25385.1"/>
    </source>
</evidence>
<name>A0AAF0EIU2_9BASI</name>
<evidence type="ECO:0000313" key="2">
    <source>
        <dbReference type="Proteomes" id="UP001213623"/>
    </source>
</evidence>
<dbReference type="AlphaFoldDB" id="A0AAF0EIU2"/>
<organism evidence="1 2">
    <name type="scientific">Malassezia nana</name>
    <dbReference type="NCBI Taxonomy" id="180528"/>
    <lineage>
        <taxon>Eukaryota</taxon>
        <taxon>Fungi</taxon>
        <taxon>Dikarya</taxon>
        <taxon>Basidiomycota</taxon>
        <taxon>Ustilaginomycotina</taxon>
        <taxon>Malasseziomycetes</taxon>
        <taxon>Malasseziales</taxon>
        <taxon>Malasseziaceae</taxon>
        <taxon>Malassezia</taxon>
    </lineage>
</organism>
<dbReference type="InterPro" id="IPR044688">
    <property type="entry name" value="SCI-1-like"/>
</dbReference>
<reference evidence="1" key="1">
    <citation type="submission" date="2023-03" db="EMBL/GenBank/DDBJ databases">
        <title>Mating type loci evolution in Malassezia.</title>
        <authorList>
            <person name="Coelho M.A."/>
        </authorList>
    </citation>
    <scope>NUCLEOTIDE SEQUENCE</scope>
    <source>
        <strain evidence="1">CBS 9557</strain>
    </source>
</reference>
<protein>
    <submittedName>
        <fullName evidence="1">Uncharacterized protein</fullName>
    </submittedName>
</protein>
<dbReference type="Proteomes" id="UP001213623">
    <property type="component" value="Chromosome 1"/>
</dbReference>
<proteinExistence type="predicted"/>
<dbReference type="PANTHER" id="PTHR34117:SF1">
    <property type="entry name" value="STYLE CELL-CYCLE INHIBITOR 1"/>
    <property type="match status" value="1"/>
</dbReference>